<evidence type="ECO:0000313" key="2">
    <source>
        <dbReference type="Proteomes" id="UP000314294"/>
    </source>
</evidence>
<dbReference type="AlphaFoldDB" id="A0A4Z2EC09"/>
<evidence type="ECO:0000313" key="1">
    <source>
        <dbReference type="EMBL" id="TNN26376.1"/>
    </source>
</evidence>
<protein>
    <submittedName>
        <fullName evidence="1">Uncharacterized protein</fullName>
    </submittedName>
</protein>
<gene>
    <name evidence="1" type="ORF">EYF80_063489</name>
</gene>
<name>A0A4Z2EC09_9TELE</name>
<proteinExistence type="predicted"/>
<organism evidence="1 2">
    <name type="scientific">Liparis tanakae</name>
    <name type="common">Tanaka's snailfish</name>
    <dbReference type="NCBI Taxonomy" id="230148"/>
    <lineage>
        <taxon>Eukaryota</taxon>
        <taxon>Metazoa</taxon>
        <taxon>Chordata</taxon>
        <taxon>Craniata</taxon>
        <taxon>Vertebrata</taxon>
        <taxon>Euteleostomi</taxon>
        <taxon>Actinopterygii</taxon>
        <taxon>Neopterygii</taxon>
        <taxon>Teleostei</taxon>
        <taxon>Neoteleostei</taxon>
        <taxon>Acanthomorphata</taxon>
        <taxon>Eupercaria</taxon>
        <taxon>Perciformes</taxon>
        <taxon>Cottioidei</taxon>
        <taxon>Cottales</taxon>
        <taxon>Liparidae</taxon>
        <taxon>Liparis</taxon>
    </lineage>
</organism>
<sequence>MSSGELAATSSMSMPPWGLPTITGPLQARSIRMAKYVSLVMSRASATITWTRHGGEREEDKYSGDIKRRMKGLTLCSETDIDTRRTLHASLCGSRRDDT</sequence>
<dbReference type="OrthoDB" id="6779902at2759"/>
<dbReference type="Proteomes" id="UP000314294">
    <property type="component" value="Unassembled WGS sequence"/>
</dbReference>
<keyword evidence="2" id="KW-1185">Reference proteome</keyword>
<accession>A0A4Z2EC09</accession>
<dbReference type="EMBL" id="SRLO01010374">
    <property type="protein sequence ID" value="TNN26376.1"/>
    <property type="molecule type" value="Genomic_DNA"/>
</dbReference>
<reference evidence="1 2" key="1">
    <citation type="submission" date="2019-03" db="EMBL/GenBank/DDBJ databases">
        <title>First draft genome of Liparis tanakae, snailfish: a comprehensive survey of snailfish specific genes.</title>
        <authorList>
            <person name="Kim W."/>
            <person name="Song I."/>
            <person name="Jeong J.-H."/>
            <person name="Kim D."/>
            <person name="Kim S."/>
            <person name="Ryu S."/>
            <person name="Song J.Y."/>
            <person name="Lee S.K."/>
        </authorList>
    </citation>
    <scope>NUCLEOTIDE SEQUENCE [LARGE SCALE GENOMIC DNA]</scope>
    <source>
        <tissue evidence="1">Muscle</tissue>
    </source>
</reference>
<comment type="caution">
    <text evidence="1">The sequence shown here is derived from an EMBL/GenBank/DDBJ whole genome shotgun (WGS) entry which is preliminary data.</text>
</comment>